<reference evidence="1 2" key="1">
    <citation type="submission" date="2023-01" db="EMBL/GenBank/DDBJ databases">
        <authorList>
            <person name="Lee S.H."/>
            <person name="Jung H.S."/>
            <person name="Yun J.U."/>
        </authorList>
    </citation>
    <scope>NUCLEOTIDE SEQUENCE [LARGE SCALE GENOMIC DNA]</scope>
    <source>
        <strain evidence="1 2">CBA3646</strain>
    </source>
</reference>
<dbReference type="RefSeq" id="WP_271191846.1">
    <property type="nucleotide sequence ID" value="NZ_CP115667.1"/>
</dbReference>
<dbReference type="Proteomes" id="UP001210339">
    <property type="component" value="Chromosome"/>
</dbReference>
<gene>
    <name evidence="1" type="ORF">O6R05_01880</name>
</gene>
<dbReference type="EMBL" id="CP115667">
    <property type="protein sequence ID" value="WBW50315.1"/>
    <property type="molecule type" value="Genomic_DNA"/>
</dbReference>
<evidence type="ECO:0000313" key="2">
    <source>
        <dbReference type="Proteomes" id="UP001210339"/>
    </source>
</evidence>
<proteinExistence type="predicted"/>
<accession>A0ABY7QU54</accession>
<keyword evidence="2" id="KW-1185">Reference proteome</keyword>
<protein>
    <submittedName>
        <fullName evidence="1">Uncharacterized protein</fullName>
    </submittedName>
</protein>
<evidence type="ECO:0000313" key="1">
    <source>
        <dbReference type="EMBL" id="WBW50315.1"/>
    </source>
</evidence>
<sequence>MKKSRRATCSVGEIMRNGTEITPDKDSAVMMRNAGSWAVFNKTGDKPREFMWELTKSVSPDIKGPGTISIGYSANFSYTANINLSWDDKV</sequence>
<name>A0ABY7QU54_9FIRM</name>
<organism evidence="1 2">
    <name type="scientific">Peptoniphilus equinus</name>
    <dbReference type="NCBI Taxonomy" id="3016343"/>
    <lineage>
        <taxon>Bacteria</taxon>
        <taxon>Bacillati</taxon>
        <taxon>Bacillota</taxon>
        <taxon>Tissierellia</taxon>
        <taxon>Tissierellales</taxon>
        <taxon>Peptoniphilaceae</taxon>
        <taxon>Peptoniphilus</taxon>
    </lineage>
</organism>